<dbReference type="EMBL" id="BAAALS010000020">
    <property type="protein sequence ID" value="GAA1764930.1"/>
    <property type="molecule type" value="Genomic_DNA"/>
</dbReference>
<protein>
    <recommendedName>
        <fullName evidence="9">PIN domain-containing protein</fullName>
    </recommendedName>
</protein>
<proteinExistence type="predicted"/>
<feature type="domain" description="VapC50 C-terminal" evidence="6">
    <location>
        <begin position="129"/>
        <end position="183"/>
    </location>
</feature>
<evidence type="ECO:0000259" key="5">
    <source>
        <dbReference type="Pfam" id="PF13470"/>
    </source>
</evidence>
<evidence type="ECO:0000256" key="4">
    <source>
        <dbReference type="ARBA" id="ARBA00022842"/>
    </source>
</evidence>
<dbReference type="Pfam" id="PF26343">
    <property type="entry name" value="VapC50_C"/>
    <property type="match status" value="1"/>
</dbReference>
<evidence type="ECO:0008006" key="9">
    <source>
        <dbReference type="Google" id="ProtNLM"/>
    </source>
</evidence>
<gene>
    <name evidence="7" type="ORF">GCM10009681_40020</name>
</gene>
<evidence type="ECO:0000256" key="3">
    <source>
        <dbReference type="ARBA" id="ARBA00022801"/>
    </source>
</evidence>
<comment type="caution">
    <text evidence="7">The sequence shown here is derived from an EMBL/GenBank/DDBJ whole genome shotgun (WGS) entry which is preliminary data.</text>
</comment>
<dbReference type="RefSeq" id="WP_344084048.1">
    <property type="nucleotide sequence ID" value="NZ_BAAALS010000020.1"/>
</dbReference>
<evidence type="ECO:0000313" key="7">
    <source>
        <dbReference type="EMBL" id="GAA1764930.1"/>
    </source>
</evidence>
<accession>A0ABP4WWU6</accession>
<organism evidence="7 8">
    <name type="scientific">Luedemannella helvata</name>
    <dbReference type="NCBI Taxonomy" id="349315"/>
    <lineage>
        <taxon>Bacteria</taxon>
        <taxon>Bacillati</taxon>
        <taxon>Actinomycetota</taxon>
        <taxon>Actinomycetes</taxon>
        <taxon>Micromonosporales</taxon>
        <taxon>Micromonosporaceae</taxon>
        <taxon>Luedemannella</taxon>
    </lineage>
</organism>
<feature type="domain" description="PIN" evidence="5">
    <location>
        <begin position="3"/>
        <end position="111"/>
    </location>
</feature>
<evidence type="ECO:0000256" key="1">
    <source>
        <dbReference type="ARBA" id="ARBA00022722"/>
    </source>
</evidence>
<dbReference type="InterPro" id="IPR058652">
    <property type="entry name" value="VapC50_C"/>
</dbReference>
<dbReference type="Pfam" id="PF13470">
    <property type="entry name" value="PIN_3"/>
    <property type="match status" value="1"/>
</dbReference>
<name>A0ABP4WWU6_9ACTN</name>
<keyword evidence="2" id="KW-0479">Metal-binding</keyword>
<evidence type="ECO:0000256" key="2">
    <source>
        <dbReference type="ARBA" id="ARBA00022723"/>
    </source>
</evidence>
<dbReference type="InterPro" id="IPR029060">
    <property type="entry name" value="PIN-like_dom_sf"/>
</dbReference>
<keyword evidence="3" id="KW-0378">Hydrolase</keyword>
<keyword evidence="8" id="KW-1185">Reference proteome</keyword>
<dbReference type="InterPro" id="IPR002716">
    <property type="entry name" value="PIN_dom"/>
</dbReference>
<dbReference type="SUPFAM" id="SSF88723">
    <property type="entry name" value="PIN domain-like"/>
    <property type="match status" value="1"/>
</dbReference>
<reference evidence="8" key="1">
    <citation type="journal article" date="2019" name="Int. J. Syst. Evol. Microbiol.">
        <title>The Global Catalogue of Microorganisms (GCM) 10K type strain sequencing project: providing services to taxonomists for standard genome sequencing and annotation.</title>
        <authorList>
            <consortium name="The Broad Institute Genomics Platform"/>
            <consortium name="The Broad Institute Genome Sequencing Center for Infectious Disease"/>
            <person name="Wu L."/>
            <person name="Ma J."/>
        </authorList>
    </citation>
    <scope>NUCLEOTIDE SEQUENCE [LARGE SCALE GENOMIC DNA]</scope>
    <source>
        <strain evidence="8">JCM 13249</strain>
    </source>
</reference>
<evidence type="ECO:0000259" key="6">
    <source>
        <dbReference type="Pfam" id="PF26343"/>
    </source>
</evidence>
<dbReference type="Proteomes" id="UP001500655">
    <property type="component" value="Unassembled WGS sequence"/>
</dbReference>
<keyword evidence="1" id="KW-0540">Nuclease</keyword>
<sequence>MTRVFVDTNVLFPYSLMDMMLTLAEDGIHEFLWSDDLLDEWERVIVREGLRSAESAGRLTSQVRLYFAEGYIPRHEYRHLVRLMPGGDPDDHLHMAAAIAGRADVIVTADSRDFPRFDLAKHGIRVLSPDEYLLEVVGEVPDEIILAVQRISDRRQRPPMAVEEIIDRMSNAGARRFAMRLRDLLAMDGTDPKTDNEPSGAKQVRWRAGWTKPREVAERLAHKMPPPYRVALRVPKHVAIGPDAHSHVMEALIVHVLEAWPQGTAITISYSNGTYAQALIYPPHVLTEIGPSTDHVMKAAVAFEWLDPATFTARHTDFESQPVWQDNPVREWDCTIDDPREIGLFIQAGVQGVLGVDVSLGYKILIFNIHPKYWPDLDGSGESTTDS</sequence>
<evidence type="ECO:0000313" key="8">
    <source>
        <dbReference type="Proteomes" id="UP001500655"/>
    </source>
</evidence>
<keyword evidence="4" id="KW-0460">Magnesium</keyword>